<evidence type="ECO:0000313" key="2">
    <source>
        <dbReference type="EMBL" id="RPE31820.1"/>
    </source>
</evidence>
<evidence type="ECO:0000313" key="3">
    <source>
        <dbReference type="Proteomes" id="UP000266906"/>
    </source>
</evidence>
<comment type="caution">
    <text evidence="2">The sequence shown here is derived from an EMBL/GenBank/DDBJ whole genome shotgun (WGS) entry which is preliminary data.</text>
</comment>
<feature type="region of interest" description="Disordered" evidence="1">
    <location>
        <begin position="551"/>
        <end position="594"/>
    </location>
</feature>
<accession>A0A3N4RYG9</accession>
<keyword evidence="3" id="KW-1185">Reference proteome</keyword>
<dbReference type="EMBL" id="RKQG01000001">
    <property type="protein sequence ID" value="RPE31820.1"/>
    <property type="molecule type" value="Genomic_DNA"/>
</dbReference>
<organism evidence="2 3">
    <name type="scientific">Kitasatospora cineracea</name>
    <dbReference type="NCBI Taxonomy" id="88074"/>
    <lineage>
        <taxon>Bacteria</taxon>
        <taxon>Bacillati</taxon>
        <taxon>Actinomycetota</taxon>
        <taxon>Actinomycetes</taxon>
        <taxon>Kitasatosporales</taxon>
        <taxon>Streptomycetaceae</taxon>
        <taxon>Kitasatospora</taxon>
    </lineage>
</organism>
<dbReference type="AlphaFoldDB" id="A0A3N4RYG9"/>
<sequence>MNWRGDLPVACWNAGEAVNIIPVEAESTSDGVFLATHTSIPIIRRDYVGSTEGGLLVTEEELKQAVEELPEDQPIIPILGKSGTGKSHLVRWLRAKLTPGESTRLIFVPKHRMSLRGILELMLVHATSERAEEFRTRVATAVDAASDEHEARLRLRSTLAILVETRGTRPDRSPEESELREYLASPEGLPALLNDPVFRDRLLDETAPIARLVREKLSGKGADDKEDAYGFGPADLDLSVDDINKAGDSAQTVAAALASDTGLRELAATMLNEQLGPAVGEVFGIGGDDLKQLLVELRLDLQRQGLDLLLLIEDFSIFQGIQGGLIDAITLVPTVDVPLCPMRVVMAVTTGYFVNQMPETVFTRTYKVFDLATPAKVPSPFDPAAFTVRYLNAVRVGAAEIDAQHADGRPAPNGCGTCPVREKCHRAFGQVDGIGLFPFNRTALERAMRSQAPDGEFVARDVLTRVLRPVLQRDQAELDEGRFPGDAFENDFRTGALDALDNIEDQIQLHTPGDRELSDRRVRMVRFWGTEQGAHNLDPAIHEAFGVPPLETLDAPQPARQKARPKHEPTAAASASTARPATTNQQAASQPSQTPALVQAVDQWHTTGKLMQGNRNDLRNIVHAAIINHLNLEDGYGGEAGWTKGDKKLAPQFVATSSVSFDGAAAESALVSLDHKDNGDVRVLRALAWAHTAQSWNAVPNGATLQRLCTQWVEDRAAQVSEALLPPEDDDPELARLAHALLAAGKALGIPDAFKDDLLSRVKAIFAVPPKVSDTAARPRLRKWQSDFVGNDQKPGRDVLRQRVLRLTCYRQGTGEPLALNLPRLLRAVRDDSAHAIWPEAVPAIIRESVENSRLRINALDHLHNEAVALVPDTSDLGGDATEVSKVSKALNDLISGLAPLGLSSSAVNGPELLVRAKSVKPSDLKRTREFERAFAEWDSLDSDERLRALTSDVEGPSERIRAWLQPTLAAVRSLEAKLQAGPLSETQREHEEALALLLAKLTELDACIVATATSPGENA</sequence>
<dbReference type="NCBIfam" id="NF041065">
    <property type="entry name" value="DpdH"/>
    <property type="match status" value="1"/>
</dbReference>
<evidence type="ECO:0000256" key="1">
    <source>
        <dbReference type="SAM" id="MobiDB-lite"/>
    </source>
</evidence>
<proteinExistence type="predicted"/>
<dbReference type="Proteomes" id="UP000266906">
    <property type="component" value="Unassembled WGS sequence"/>
</dbReference>
<reference evidence="2 3" key="1">
    <citation type="submission" date="2018-11" db="EMBL/GenBank/DDBJ databases">
        <title>Sequencing the genomes of 1000 actinobacteria strains.</title>
        <authorList>
            <person name="Klenk H.-P."/>
        </authorList>
    </citation>
    <scope>NUCLEOTIDE SEQUENCE [LARGE SCALE GENOMIC DNA]</scope>
    <source>
        <strain evidence="2 3">DSM 44781</strain>
    </source>
</reference>
<feature type="compositionally biased region" description="Low complexity" evidence="1">
    <location>
        <begin position="570"/>
        <end position="594"/>
    </location>
</feature>
<gene>
    <name evidence="2" type="ORF">EDD38_0057</name>
</gene>
<name>A0A3N4RYG9_9ACTN</name>
<protein>
    <submittedName>
        <fullName evidence="2">Uncharacterized protein</fullName>
    </submittedName>
</protein>
<dbReference type="RefSeq" id="WP_123816957.1">
    <property type="nucleotide sequence ID" value="NZ_RKQG01000001.1"/>
</dbReference>